<comment type="caution">
    <text evidence="1">The sequence shown here is derived from an EMBL/GenBank/DDBJ whole genome shotgun (WGS) entry which is preliminary data.</text>
</comment>
<dbReference type="EMBL" id="NCVQ01000006">
    <property type="protein sequence ID" value="PWZ24156.1"/>
    <property type="molecule type" value="Genomic_DNA"/>
</dbReference>
<proteinExistence type="predicted"/>
<protein>
    <submittedName>
        <fullName evidence="1">Uncharacterized protein</fullName>
    </submittedName>
</protein>
<name>A0A3L6ET68_MAIZE</name>
<sequence length="74" mass="8023">MTPLFPCSFSLAQQQLAPPSLAVQLLGETPLFLQPRRPSPCAQPSDPKTAALRRAPSLAPFRCAQGARRNVQQP</sequence>
<dbReference type="AlphaFoldDB" id="A0A3L6ET68"/>
<dbReference type="Proteomes" id="UP000251960">
    <property type="component" value="Chromosome 5"/>
</dbReference>
<evidence type="ECO:0000313" key="1">
    <source>
        <dbReference type="EMBL" id="PWZ24156.1"/>
    </source>
</evidence>
<gene>
    <name evidence="1" type="ORF">Zm00014a_021394</name>
</gene>
<reference evidence="1" key="1">
    <citation type="journal article" date="2018" name="Nat. Genet.">
        <title>Extensive intraspecific gene order and gene structural variations between Mo17 and other maize genomes.</title>
        <authorList>
            <person name="Sun S."/>
            <person name="Zhou Y."/>
            <person name="Chen J."/>
            <person name="Shi J."/>
            <person name="Zhao H."/>
            <person name="Zhao H."/>
            <person name="Song W."/>
            <person name="Zhang M."/>
            <person name="Cui Y."/>
            <person name="Dong X."/>
            <person name="Liu H."/>
            <person name="Ma X."/>
            <person name="Jiao Y."/>
            <person name="Wang B."/>
            <person name="Wei X."/>
            <person name="Stein J.C."/>
            <person name="Glaubitz J.C."/>
            <person name="Lu F."/>
            <person name="Yu G."/>
            <person name="Liang C."/>
            <person name="Fengler K."/>
            <person name="Li B."/>
            <person name="Rafalski A."/>
            <person name="Schnable P.S."/>
            <person name="Ware D.H."/>
            <person name="Buckler E.S."/>
            <person name="Lai J."/>
        </authorList>
    </citation>
    <scope>NUCLEOTIDE SEQUENCE [LARGE SCALE GENOMIC DNA]</scope>
    <source>
        <tissue evidence="1">Seedling</tissue>
    </source>
</reference>
<organism evidence="1">
    <name type="scientific">Zea mays</name>
    <name type="common">Maize</name>
    <dbReference type="NCBI Taxonomy" id="4577"/>
    <lineage>
        <taxon>Eukaryota</taxon>
        <taxon>Viridiplantae</taxon>
        <taxon>Streptophyta</taxon>
        <taxon>Embryophyta</taxon>
        <taxon>Tracheophyta</taxon>
        <taxon>Spermatophyta</taxon>
        <taxon>Magnoliopsida</taxon>
        <taxon>Liliopsida</taxon>
        <taxon>Poales</taxon>
        <taxon>Poaceae</taxon>
        <taxon>PACMAD clade</taxon>
        <taxon>Panicoideae</taxon>
        <taxon>Andropogonodae</taxon>
        <taxon>Andropogoneae</taxon>
        <taxon>Tripsacinae</taxon>
        <taxon>Zea</taxon>
    </lineage>
</organism>
<accession>A0A3L6ET68</accession>